<dbReference type="InterPro" id="IPR008969">
    <property type="entry name" value="CarboxyPept-like_regulatory"/>
</dbReference>
<keyword evidence="3" id="KW-1185">Reference proteome</keyword>
<keyword evidence="1" id="KW-0732">Signal</keyword>
<comment type="caution">
    <text evidence="2">The sequence shown here is derived from an EMBL/GenBank/DDBJ whole genome shotgun (WGS) entry which is preliminary data.</text>
</comment>
<dbReference type="Proteomes" id="UP000287527">
    <property type="component" value="Unassembled WGS sequence"/>
</dbReference>
<dbReference type="OrthoDB" id="1427655at2"/>
<protein>
    <recommendedName>
        <fullName evidence="4">Carboxypeptidase-like regulatory domain-containing protein</fullName>
    </recommendedName>
</protein>
<feature type="signal peptide" evidence="1">
    <location>
        <begin position="1"/>
        <end position="18"/>
    </location>
</feature>
<reference evidence="2 3" key="1">
    <citation type="submission" date="2019-01" db="EMBL/GenBank/DDBJ databases">
        <title>Flavobacterium sp. nov.,isolated from freshwater.</title>
        <authorList>
            <person name="Zhang R."/>
            <person name="Du Z.-J."/>
        </authorList>
    </citation>
    <scope>NUCLEOTIDE SEQUENCE [LARGE SCALE GENOMIC DNA]</scope>
    <source>
        <strain evidence="2 3">1E403</strain>
    </source>
</reference>
<dbReference type="SUPFAM" id="SSF49464">
    <property type="entry name" value="Carboxypeptidase regulatory domain-like"/>
    <property type="match status" value="1"/>
</dbReference>
<proteinExistence type="predicted"/>
<evidence type="ECO:0008006" key="4">
    <source>
        <dbReference type="Google" id="ProtNLM"/>
    </source>
</evidence>
<accession>A0A3S3S7U7</accession>
<name>A0A3S3S7U7_9FLAO</name>
<evidence type="ECO:0000313" key="2">
    <source>
        <dbReference type="EMBL" id="RWW92308.1"/>
    </source>
</evidence>
<evidence type="ECO:0000313" key="3">
    <source>
        <dbReference type="Proteomes" id="UP000287527"/>
    </source>
</evidence>
<feature type="chain" id="PRO_5018573339" description="Carboxypeptidase-like regulatory domain-containing protein" evidence="1">
    <location>
        <begin position="19"/>
        <end position="237"/>
    </location>
</feature>
<dbReference type="AlphaFoldDB" id="A0A3S3S7U7"/>
<sequence>MKILFFLLSLLSFSFLHAQGRMPLNGKVTSDFDDLEGIYVINKTADLSVITARGGYFTINAKFNDTIIFSAMQFVARELVLEENDMDNKKLLLVPLEKNTRVLDELIIVDYRHINAESLGLVPKGQKQYTPAERKLFTATNGVDALFNAISGRTKMLKTAVETSKKEEIMAKINYIYTEEELISQFKIPKLYVRGFVFYLVEDANFARAIKDKNDTMAKFLMSGLAGKYLKLINDEK</sequence>
<evidence type="ECO:0000256" key="1">
    <source>
        <dbReference type="SAM" id="SignalP"/>
    </source>
</evidence>
<gene>
    <name evidence="2" type="ORF">EPI11_15460</name>
</gene>
<organism evidence="2 3">
    <name type="scientific">Flavobacterium cerinum</name>
    <dbReference type="NCBI Taxonomy" id="2502784"/>
    <lineage>
        <taxon>Bacteria</taxon>
        <taxon>Pseudomonadati</taxon>
        <taxon>Bacteroidota</taxon>
        <taxon>Flavobacteriia</taxon>
        <taxon>Flavobacteriales</taxon>
        <taxon>Flavobacteriaceae</taxon>
        <taxon>Flavobacterium</taxon>
    </lineage>
</organism>
<dbReference type="RefSeq" id="WP_128390889.1">
    <property type="nucleotide sequence ID" value="NZ_SBII01000012.1"/>
</dbReference>
<dbReference type="EMBL" id="SBII01000012">
    <property type="protein sequence ID" value="RWW92308.1"/>
    <property type="molecule type" value="Genomic_DNA"/>
</dbReference>